<dbReference type="EMBL" id="CAXIEN010000117">
    <property type="protein sequence ID" value="CAL1278904.1"/>
    <property type="molecule type" value="Genomic_DNA"/>
</dbReference>
<evidence type="ECO:0000313" key="1">
    <source>
        <dbReference type="EMBL" id="CAL1278904.1"/>
    </source>
</evidence>
<sequence length="88" mass="9638">MGSRGTLNPSGLQSPPSETIPLGVPNWVLTSHSALFLKLRGHCAKECTLISSLTVPSRTSFQWGTITWKPRTPVLRPSLTDLARHRSC</sequence>
<name>A0AAV2A4M5_9ARAC</name>
<accession>A0AAV2A4M5</accession>
<keyword evidence="2" id="KW-1185">Reference proteome</keyword>
<organism evidence="1 2">
    <name type="scientific">Larinioides sclopetarius</name>
    <dbReference type="NCBI Taxonomy" id="280406"/>
    <lineage>
        <taxon>Eukaryota</taxon>
        <taxon>Metazoa</taxon>
        <taxon>Ecdysozoa</taxon>
        <taxon>Arthropoda</taxon>
        <taxon>Chelicerata</taxon>
        <taxon>Arachnida</taxon>
        <taxon>Araneae</taxon>
        <taxon>Araneomorphae</taxon>
        <taxon>Entelegynae</taxon>
        <taxon>Araneoidea</taxon>
        <taxon>Araneidae</taxon>
        <taxon>Larinioides</taxon>
    </lineage>
</organism>
<evidence type="ECO:0000313" key="2">
    <source>
        <dbReference type="Proteomes" id="UP001497382"/>
    </source>
</evidence>
<gene>
    <name evidence="1" type="ORF">LARSCL_LOCUS10047</name>
</gene>
<comment type="caution">
    <text evidence="1">The sequence shown here is derived from an EMBL/GenBank/DDBJ whole genome shotgun (WGS) entry which is preliminary data.</text>
</comment>
<dbReference type="AlphaFoldDB" id="A0AAV2A4M5"/>
<protein>
    <submittedName>
        <fullName evidence="1">Uncharacterized protein</fullName>
    </submittedName>
</protein>
<proteinExistence type="predicted"/>
<reference evidence="1 2" key="1">
    <citation type="submission" date="2024-04" db="EMBL/GenBank/DDBJ databases">
        <authorList>
            <person name="Rising A."/>
            <person name="Reimegard J."/>
            <person name="Sonavane S."/>
            <person name="Akerstrom W."/>
            <person name="Nylinder S."/>
            <person name="Hedman E."/>
            <person name="Kallberg Y."/>
        </authorList>
    </citation>
    <scope>NUCLEOTIDE SEQUENCE [LARGE SCALE GENOMIC DNA]</scope>
</reference>
<dbReference type="Proteomes" id="UP001497382">
    <property type="component" value="Unassembled WGS sequence"/>
</dbReference>